<feature type="domain" description="GGDEF" evidence="2">
    <location>
        <begin position="200"/>
        <end position="329"/>
    </location>
</feature>
<protein>
    <submittedName>
        <fullName evidence="3">GGDEF domain-containing protein</fullName>
    </submittedName>
</protein>
<dbReference type="InterPro" id="IPR000160">
    <property type="entry name" value="GGDEF_dom"/>
</dbReference>
<feature type="transmembrane region" description="Helical" evidence="1">
    <location>
        <begin position="139"/>
        <end position="158"/>
    </location>
</feature>
<evidence type="ECO:0000313" key="3">
    <source>
        <dbReference type="EMBL" id="MBU9712636.1"/>
    </source>
</evidence>
<proteinExistence type="predicted"/>
<feature type="transmembrane region" description="Helical" evidence="1">
    <location>
        <begin position="89"/>
        <end position="105"/>
    </location>
</feature>
<dbReference type="SMART" id="SM00267">
    <property type="entry name" value="GGDEF"/>
    <property type="match status" value="1"/>
</dbReference>
<name>A0ABS6JG13_9BACI</name>
<keyword evidence="4" id="KW-1185">Reference proteome</keyword>
<dbReference type="PANTHER" id="PTHR45138">
    <property type="entry name" value="REGULATORY COMPONENTS OF SENSORY TRANSDUCTION SYSTEM"/>
    <property type="match status" value="1"/>
</dbReference>
<organism evidence="3 4">
    <name type="scientific">Evansella tamaricis</name>
    <dbReference type="NCBI Taxonomy" id="2069301"/>
    <lineage>
        <taxon>Bacteria</taxon>
        <taxon>Bacillati</taxon>
        <taxon>Bacillota</taxon>
        <taxon>Bacilli</taxon>
        <taxon>Bacillales</taxon>
        <taxon>Bacillaceae</taxon>
        <taxon>Evansella</taxon>
    </lineage>
</organism>
<gene>
    <name evidence="3" type="ORF">KS419_12875</name>
</gene>
<dbReference type="PANTHER" id="PTHR45138:SF9">
    <property type="entry name" value="DIGUANYLATE CYCLASE DGCM-RELATED"/>
    <property type="match status" value="1"/>
</dbReference>
<dbReference type="Pfam" id="PF00990">
    <property type="entry name" value="GGDEF"/>
    <property type="match status" value="1"/>
</dbReference>
<keyword evidence="1" id="KW-1133">Transmembrane helix</keyword>
<keyword evidence="1" id="KW-0472">Membrane</keyword>
<dbReference type="EMBL" id="JAHQCS010000105">
    <property type="protein sequence ID" value="MBU9712636.1"/>
    <property type="molecule type" value="Genomic_DNA"/>
</dbReference>
<dbReference type="InterPro" id="IPR050469">
    <property type="entry name" value="Diguanylate_Cyclase"/>
</dbReference>
<feature type="transmembrane region" description="Helical" evidence="1">
    <location>
        <begin position="12"/>
        <end position="32"/>
    </location>
</feature>
<comment type="caution">
    <text evidence="3">The sequence shown here is derived from an EMBL/GenBank/DDBJ whole genome shotgun (WGS) entry which is preliminary data.</text>
</comment>
<dbReference type="Proteomes" id="UP000784880">
    <property type="component" value="Unassembled WGS sequence"/>
</dbReference>
<dbReference type="RefSeq" id="WP_217066808.1">
    <property type="nucleotide sequence ID" value="NZ_JAHQCS010000105.1"/>
</dbReference>
<feature type="transmembrane region" description="Helical" evidence="1">
    <location>
        <begin position="38"/>
        <end position="58"/>
    </location>
</feature>
<evidence type="ECO:0000313" key="4">
    <source>
        <dbReference type="Proteomes" id="UP000784880"/>
    </source>
</evidence>
<keyword evidence="1" id="KW-0812">Transmembrane</keyword>
<reference evidence="3 4" key="1">
    <citation type="submission" date="2021-06" db="EMBL/GenBank/DDBJ databases">
        <title>Bacillus sp. RD4P76, an endophyte from a halophyte.</title>
        <authorList>
            <person name="Sun J.-Q."/>
        </authorList>
    </citation>
    <scope>NUCLEOTIDE SEQUENCE [LARGE SCALE GENOMIC DNA]</scope>
    <source>
        <strain evidence="3 4">CGMCC 1.15917</strain>
    </source>
</reference>
<dbReference type="CDD" id="cd01949">
    <property type="entry name" value="GGDEF"/>
    <property type="match status" value="1"/>
</dbReference>
<sequence>MEKSIEWREKKITSFFAVVQSTFYTWVILYFWGTHQAWWLLILMILLTLFNFLAVKFFKTDTLKLVASFVQLSFVFLIIFFSGHTESPFYPMYYLPVVAAVAFMSENVVTRNVLIVSSLATVTTFANILMMPTITFTEIVRGLVISTSYFVLSYSVMFHNLKLKQSILDSTSDYLTGVTSRKVGEKILLKELNTSKKSQKPVVIVFCDLDNFKKINDTYGHLYGDEVLREVTQILKQELPEDAPIIRWGGEEFLLLFTGWEKKEVNELMEQIRKRVETYPFQYKDKGVTVTISGGIVEGSEFDHDIEKVLFEADKLLYSAKEKGRNRFV</sequence>
<accession>A0ABS6JG13</accession>
<dbReference type="NCBIfam" id="TIGR00254">
    <property type="entry name" value="GGDEF"/>
    <property type="match status" value="1"/>
</dbReference>
<dbReference type="PROSITE" id="PS50887">
    <property type="entry name" value="GGDEF"/>
    <property type="match status" value="1"/>
</dbReference>
<feature type="transmembrane region" description="Helical" evidence="1">
    <location>
        <begin position="65"/>
        <end position="83"/>
    </location>
</feature>
<evidence type="ECO:0000259" key="2">
    <source>
        <dbReference type="PROSITE" id="PS50887"/>
    </source>
</evidence>
<evidence type="ECO:0000256" key="1">
    <source>
        <dbReference type="SAM" id="Phobius"/>
    </source>
</evidence>
<feature type="transmembrane region" description="Helical" evidence="1">
    <location>
        <begin position="112"/>
        <end position="133"/>
    </location>
</feature>